<dbReference type="PANTHER" id="PTHR24148">
    <property type="entry name" value="ANKYRIN REPEAT DOMAIN-CONTAINING PROTEIN 39 HOMOLOG-RELATED"/>
    <property type="match status" value="1"/>
</dbReference>
<evidence type="ECO:0000313" key="2">
    <source>
        <dbReference type="Proteomes" id="UP001396898"/>
    </source>
</evidence>
<keyword evidence="2" id="KW-1185">Reference proteome</keyword>
<dbReference type="Proteomes" id="UP001396898">
    <property type="component" value="Unassembled WGS sequence"/>
</dbReference>
<gene>
    <name evidence="1" type="ORF">PG991_001649</name>
</gene>
<sequence>MKALGTISVAKCPWWHRIWTVQEVMLPSKAHFVWGPLTLSWATVTSALKVWTPWVNKGDTTNGTYGNGEGMSPRQMGTAISLGDINGLMTIVCWINDPGKGRDTPIAALIKWRDRLATDPRDNVYALTGLYTAKSLPRSSKCDYSLDVKQVFIDFTLDLIFRHDIKADLSPLTLDPWQDEIERVPGLPRWAIDMRQVPQHPSESWRVFWFCRHYEANRGLAPTGVPEYTGGRLQMPGVGVDTVELVGNGLFLPTKNTGQGQTLAVYEETPLITRKTVISWWNPFCNDENQHLPDSFRRITPTGSSQYELFCRLILGDTLGNENHRPGRYNTIKDRQDLSEYLGTGKDNGIIKQHMKHQLKNRRFFVTKKGLIGLGHLDTMCGDEVWVFHHGRVPFILRRRESSCSHGNENGEDYDFGGHCYVQGIMMGIGWALKDLERRRVCLH</sequence>
<accession>A0ABR1SQA6</accession>
<organism evidence="1 2">
    <name type="scientific">Apiospora marii</name>
    <dbReference type="NCBI Taxonomy" id="335849"/>
    <lineage>
        <taxon>Eukaryota</taxon>
        <taxon>Fungi</taxon>
        <taxon>Dikarya</taxon>
        <taxon>Ascomycota</taxon>
        <taxon>Pezizomycotina</taxon>
        <taxon>Sordariomycetes</taxon>
        <taxon>Xylariomycetidae</taxon>
        <taxon>Amphisphaeriales</taxon>
        <taxon>Apiosporaceae</taxon>
        <taxon>Apiospora</taxon>
    </lineage>
</organism>
<proteinExistence type="predicted"/>
<dbReference type="Pfam" id="PF26639">
    <property type="entry name" value="Het-6_barrel"/>
    <property type="match status" value="1"/>
</dbReference>
<evidence type="ECO:0000313" key="1">
    <source>
        <dbReference type="EMBL" id="KAK8036512.1"/>
    </source>
</evidence>
<dbReference type="PANTHER" id="PTHR24148:SF73">
    <property type="entry name" value="HET DOMAIN PROTEIN (AFU_ORTHOLOGUE AFUA_8G01020)"/>
    <property type="match status" value="1"/>
</dbReference>
<name>A0ABR1SQA6_9PEZI</name>
<dbReference type="EMBL" id="JAQQWI010000004">
    <property type="protein sequence ID" value="KAK8036512.1"/>
    <property type="molecule type" value="Genomic_DNA"/>
</dbReference>
<evidence type="ECO:0008006" key="3">
    <source>
        <dbReference type="Google" id="ProtNLM"/>
    </source>
</evidence>
<protein>
    <recommendedName>
        <fullName evidence="3">Heterokaryon incompatibility domain-containing protein</fullName>
    </recommendedName>
</protein>
<reference evidence="1 2" key="1">
    <citation type="submission" date="2023-01" db="EMBL/GenBank/DDBJ databases">
        <title>Analysis of 21 Apiospora genomes using comparative genomics revels a genus with tremendous synthesis potential of carbohydrate active enzymes and secondary metabolites.</title>
        <authorList>
            <person name="Sorensen T."/>
        </authorList>
    </citation>
    <scope>NUCLEOTIDE SEQUENCE [LARGE SCALE GENOMIC DNA]</scope>
    <source>
        <strain evidence="1 2">CBS 20057</strain>
    </source>
</reference>
<comment type="caution">
    <text evidence="1">The sequence shown here is derived from an EMBL/GenBank/DDBJ whole genome shotgun (WGS) entry which is preliminary data.</text>
</comment>
<dbReference type="InterPro" id="IPR052895">
    <property type="entry name" value="HetReg/Transcr_Mod"/>
</dbReference>